<dbReference type="RefSeq" id="WP_230776966.1">
    <property type="nucleotide sequence ID" value="NZ_JAJMQV010000089.1"/>
</dbReference>
<dbReference type="InterPro" id="IPR007627">
    <property type="entry name" value="RNA_pol_sigma70_r2"/>
</dbReference>
<keyword evidence="2" id="KW-0805">Transcription regulation</keyword>
<dbReference type="InterPro" id="IPR013324">
    <property type="entry name" value="RNA_pol_sigma_r3/r4-like"/>
</dbReference>
<evidence type="ECO:0000256" key="2">
    <source>
        <dbReference type="ARBA" id="ARBA00023015"/>
    </source>
</evidence>
<dbReference type="PANTHER" id="PTHR43133">
    <property type="entry name" value="RNA POLYMERASE ECF-TYPE SIGMA FACTO"/>
    <property type="match status" value="1"/>
</dbReference>
<dbReference type="Proteomes" id="UP001239462">
    <property type="component" value="Unassembled WGS sequence"/>
</dbReference>
<proteinExistence type="inferred from homology"/>
<keyword evidence="5" id="KW-0804">Transcription</keyword>
<dbReference type="EMBL" id="JASZZN010000023">
    <property type="protein sequence ID" value="MDM4018546.1"/>
    <property type="molecule type" value="Genomic_DNA"/>
</dbReference>
<name>A0ABT7PQ16_9BACT</name>
<keyword evidence="8" id="KW-1185">Reference proteome</keyword>
<feature type="domain" description="RNA polymerase sigma-70 region 2" evidence="6">
    <location>
        <begin position="31"/>
        <end position="98"/>
    </location>
</feature>
<comment type="caution">
    <text evidence="7">The sequence shown here is derived from an EMBL/GenBank/DDBJ whole genome shotgun (WGS) entry which is preliminary data.</text>
</comment>
<comment type="similarity">
    <text evidence="1">Belongs to the sigma-70 factor family. ECF subfamily.</text>
</comment>
<dbReference type="Gene3D" id="1.10.10.10">
    <property type="entry name" value="Winged helix-like DNA-binding domain superfamily/Winged helix DNA-binding domain"/>
    <property type="match status" value="1"/>
</dbReference>
<dbReference type="InterPro" id="IPR039425">
    <property type="entry name" value="RNA_pol_sigma-70-like"/>
</dbReference>
<keyword evidence="3" id="KW-0731">Sigma factor</keyword>
<dbReference type="Pfam" id="PF04542">
    <property type="entry name" value="Sigma70_r2"/>
    <property type="match status" value="1"/>
</dbReference>
<evidence type="ECO:0000256" key="4">
    <source>
        <dbReference type="ARBA" id="ARBA00023125"/>
    </source>
</evidence>
<dbReference type="InterPro" id="IPR013325">
    <property type="entry name" value="RNA_pol_sigma_r2"/>
</dbReference>
<accession>A0ABT7PQ16</accession>
<evidence type="ECO:0000256" key="3">
    <source>
        <dbReference type="ARBA" id="ARBA00023082"/>
    </source>
</evidence>
<evidence type="ECO:0000259" key="6">
    <source>
        <dbReference type="Pfam" id="PF04542"/>
    </source>
</evidence>
<dbReference type="NCBIfam" id="TIGR02937">
    <property type="entry name" value="sigma70-ECF"/>
    <property type="match status" value="1"/>
</dbReference>
<evidence type="ECO:0000256" key="5">
    <source>
        <dbReference type="ARBA" id="ARBA00023163"/>
    </source>
</evidence>
<evidence type="ECO:0000256" key="1">
    <source>
        <dbReference type="ARBA" id="ARBA00010641"/>
    </source>
</evidence>
<dbReference type="InterPro" id="IPR036388">
    <property type="entry name" value="WH-like_DNA-bd_sf"/>
</dbReference>
<reference evidence="7 8" key="1">
    <citation type="submission" date="2023-06" db="EMBL/GenBank/DDBJ databases">
        <title>Roseiconus lacunae JC819 isolated from Gulf of Mannar region, Tamil Nadu.</title>
        <authorList>
            <person name="Pk S."/>
            <person name="Ch S."/>
            <person name="Ch V.R."/>
        </authorList>
    </citation>
    <scope>NUCLEOTIDE SEQUENCE [LARGE SCALE GENOMIC DNA]</scope>
    <source>
        <strain evidence="7 8">JC819</strain>
    </source>
</reference>
<keyword evidence="4" id="KW-0238">DNA-binding</keyword>
<sequence>MTSEIRTKSDSSGISLAVRLQRDSDAAWSDLVELYGPLVHVWGCRLGLDESSAEDLTQEVFRRVLQGIDKFDLRHKKVTFRGWLWRITQNIVIDQQRRPTIAPRGGSSAAAALHKVADPFSADEESEPPTSPGETASLIRRAMKQIQSQVEPTTWEAFERTTIGGESSIDVADELGLTPAAVRKAKSRTLQRLRKQLGDLW</sequence>
<dbReference type="PANTHER" id="PTHR43133:SF8">
    <property type="entry name" value="RNA POLYMERASE SIGMA FACTOR HI_1459-RELATED"/>
    <property type="match status" value="1"/>
</dbReference>
<evidence type="ECO:0000313" key="7">
    <source>
        <dbReference type="EMBL" id="MDM4018546.1"/>
    </source>
</evidence>
<evidence type="ECO:0000313" key="8">
    <source>
        <dbReference type="Proteomes" id="UP001239462"/>
    </source>
</evidence>
<dbReference type="InterPro" id="IPR014284">
    <property type="entry name" value="RNA_pol_sigma-70_dom"/>
</dbReference>
<gene>
    <name evidence="7" type="ORF">QTN89_24050</name>
</gene>
<dbReference type="SUPFAM" id="SSF88659">
    <property type="entry name" value="Sigma3 and sigma4 domains of RNA polymerase sigma factors"/>
    <property type="match status" value="1"/>
</dbReference>
<dbReference type="Gene3D" id="1.10.1740.10">
    <property type="match status" value="1"/>
</dbReference>
<dbReference type="SUPFAM" id="SSF88946">
    <property type="entry name" value="Sigma2 domain of RNA polymerase sigma factors"/>
    <property type="match status" value="1"/>
</dbReference>
<protein>
    <submittedName>
        <fullName evidence="7">Sigma-70 family RNA polymerase sigma factor</fullName>
    </submittedName>
</protein>
<organism evidence="7 8">
    <name type="scientific">Roseiconus lacunae</name>
    <dbReference type="NCBI Taxonomy" id="2605694"/>
    <lineage>
        <taxon>Bacteria</taxon>
        <taxon>Pseudomonadati</taxon>
        <taxon>Planctomycetota</taxon>
        <taxon>Planctomycetia</taxon>
        <taxon>Pirellulales</taxon>
        <taxon>Pirellulaceae</taxon>
        <taxon>Roseiconus</taxon>
    </lineage>
</organism>